<keyword evidence="3" id="KW-1185">Reference proteome</keyword>
<evidence type="ECO:0000313" key="2">
    <source>
        <dbReference type="EMBL" id="ESK95261.1"/>
    </source>
</evidence>
<dbReference type="AlphaFoldDB" id="V2XQY2"/>
<organism evidence="2 3">
    <name type="scientific">Moniliophthora roreri (strain MCA 2997)</name>
    <name type="common">Cocoa frosty pod rot fungus</name>
    <name type="synonym">Crinipellis roreri</name>
    <dbReference type="NCBI Taxonomy" id="1381753"/>
    <lineage>
        <taxon>Eukaryota</taxon>
        <taxon>Fungi</taxon>
        <taxon>Dikarya</taxon>
        <taxon>Basidiomycota</taxon>
        <taxon>Agaricomycotina</taxon>
        <taxon>Agaricomycetes</taxon>
        <taxon>Agaricomycetidae</taxon>
        <taxon>Agaricales</taxon>
        <taxon>Marasmiineae</taxon>
        <taxon>Marasmiaceae</taxon>
        <taxon>Moniliophthora</taxon>
    </lineage>
</organism>
<gene>
    <name evidence="2" type="ORF">Moror_4019</name>
</gene>
<dbReference type="EMBL" id="AWSO01000101">
    <property type="protein sequence ID" value="ESK95261.1"/>
    <property type="molecule type" value="Genomic_DNA"/>
</dbReference>
<dbReference type="KEGG" id="mrr:Moror_4019"/>
<name>V2XQY2_MONRO</name>
<accession>V2XQY2</accession>
<reference evidence="2 3" key="1">
    <citation type="journal article" date="2014" name="BMC Genomics">
        <title>Genome and secretome analysis of the hemibiotrophic fungal pathogen, Moniliophthora roreri, which causes frosty pod rot disease of cacao: mechanisms of the biotrophic and necrotrophic phases.</title>
        <authorList>
            <person name="Meinhardt L.W."/>
            <person name="Costa G.G.L."/>
            <person name="Thomazella D.P.T."/>
            <person name="Teixeira P.J.P.L."/>
            <person name="Carazzolle M.F."/>
            <person name="Schuster S.C."/>
            <person name="Carlson J.E."/>
            <person name="Guiltinan M.J."/>
            <person name="Mieczkowski P."/>
            <person name="Farmer A."/>
            <person name="Ramaraj T."/>
            <person name="Crozier J."/>
            <person name="Davis R.E."/>
            <person name="Shao J."/>
            <person name="Melnick R.L."/>
            <person name="Pereira G.A.G."/>
            <person name="Bailey B.A."/>
        </authorList>
    </citation>
    <scope>NUCLEOTIDE SEQUENCE [LARGE SCALE GENOMIC DNA]</scope>
    <source>
        <strain evidence="2 3">MCA 2997</strain>
    </source>
</reference>
<dbReference type="HOGENOM" id="CLU_2264409_0_0_1"/>
<proteinExistence type="predicted"/>
<protein>
    <submittedName>
        <fullName evidence="2">Uncharacterized protein</fullName>
    </submittedName>
</protein>
<evidence type="ECO:0000313" key="3">
    <source>
        <dbReference type="Proteomes" id="UP000017559"/>
    </source>
</evidence>
<sequence length="103" mass="12004">MNDGNSASERLFLPVPESTDARRGERFRKLFTQDLIWLSLEGSRELCYGGPARMGKRQQASEEMERDDHDLRTEIIIERVWREGTGLRILTRSTHSAARIHEY</sequence>
<comment type="caution">
    <text evidence="2">The sequence shown here is derived from an EMBL/GenBank/DDBJ whole genome shotgun (WGS) entry which is preliminary data.</text>
</comment>
<feature type="region of interest" description="Disordered" evidence="1">
    <location>
        <begin position="49"/>
        <end position="68"/>
    </location>
</feature>
<evidence type="ECO:0000256" key="1">
    <source>
        <dbReference type="SAM" id="MobiDB-lite"/>
    </source>
</evidence>
<dbReference type="Proteomes" id="UP000017559">
    <property type="component" value="Unassembled WGS sequence"/>
</dbReference>